<comment type="caution">
    <text evidence="2">The sequence shown here is derived from an EMBL/GenBank/DDBJ whole genome shotgun (WGS) entry which is preliminary data.</text>
</comment>
<organism evidence="2 3">
    <name type="scientific">Clostridium neuense</name>
    <dbReference type="NCBI Taxonomy" id="1728934"/>
    <lineage>
        <taxon>Bacteria</taxon>
        <taxon>Bacillati</taxon>
        <taxon>Bacillota</taxon>
        <taxon>Clostridia</taxon>
        <taxon>Eubacteriales</taxon>
        <taxon>Clostridiaceae</taxon>
        <taxon>Clostridium</taxon>
    </lineage>
</organism>
<feature type="transmembrane region" description="Helical" evidence="1">
    <location>
        <begin position="21"/>
        <end position="39"/>
    </location>
</feature>
<feature type="transmembrane region" description="Helical" evidence="1">
    <location>
        <begin position="122"/>
        <end position="147"/>
    </location>
</feature>
<gene>
    <name evidence="2" type="ORF">ACJDT4_20030</name>
</gene>
<feature type="transmembrane region" description="Helical" evidence="1">
    <location>
        <begin position="213"/>
        <end position="232"/>
    </location>
</feature>
<dbReference type="EMBL" id="JBJIAA010000020">
    <property type="protein sequence ID" value="MFL0252708.1"/>
    <property type="molecule type" value="Genomic_DNA"/>
</dbReference>
<evidence type="ECO:0000256" key="1">
    <source>
        <dbReference type="SAM" id="Phobius"/>
    </source>
</evidence>
<name>A0ABW8TJF9_9CLOT</name>
<proteinExistence type="predicted"/>
<feature type="transmembrane region" description="Helical" evidence="1">
    <location>
        <begin position="87"/>
        <end position="110"/>
    </location>
</feature>
<evidence type="ECO:0000313" key="2">
    <source>
        <dbReference type="EMBL" id="MFL0252708.1"/>
    </source>
</evidence>
<dbReference type="RefSeq" id="WP_406789367.1">
    <property type="nucleotide sequence ID" value="NZ_JBJIAA010000020.1"/>
</dbReference>
<keyword evidence="1" id="KW-0472">Membrane</keyword>
<protein>
    <recommendedName>
        <fullName evidence="4">ABC transporter permease</fullName>
    </recommendedName>
</protein>
<keyword evidence="3" id="KW-1185">Reference proteome</keyword>
<dbReference type="Proteomes" id="UP001623592">
    <property type="component" value="Unassembled WGS sequence"/>
</dbReference>
<keyword evidence="1" id="KW-0812">Transmembrane</keyword>
<sequence>MARTFKILMPYLFKQYLRSNRYVAPFLFYLVFIAFTYSQKPLYVMTAYMFSCIFTYCFSAWLMYSLASSEELVQQQLIILHVEKENYYYIGKIVFILMLVILFSTLAVFYPIAGGFFIRKVYALDVFGALLSHWVIGLLGISTAILFDQRLINSGKLRLLYLVGVLIVSIIQVPLSMHYSFVKWLTIVFPPAYLIISRFGLIDVMSFSSFYKLMADLIIAIAYSMILIFLSLKFMRNKKF</sequence>
<keyword evidence="1" id="KW-1133">Transmembrane helix</keyword>
<evidence type="ECO:0008006" key="4">
    <source>
        <dbReference type="Google" id="ProtNLM"/>
    </source>
</evidence>
<feature type="transmembrane region" description="Helical" evidence="1">
    <location>
        <begin position="159"/>
        <end position="175"/>
    </location>
</feature>
<evidence type="ECO:0000313" key="3">
    <source>
        <dbReference type="Proteomes" id="UP001623592"/>
    </source>
</evidence>
<reference evidence="2 3" key="1">
    <citation type="submission" date="2024-11" db="EMBL/GenBank/DDBJ databases">
        <authorList>
            <person name="Heng Y.C."/>
            <person name="Lim A.C.H."/>
            <person name="Lee J.K.Y."/>
            <person name="Kittelmann S."/>
        </authorList>
    </citation>
    <scope>NUCLEOTIDE SEQUENCE [LARGE SCALE GENOMIC DNA]</scope>
    <source>
        <strain evidence="2 3">WILCCON 0114</strain>
    </source>
</reference>
<accession>A0ABW8TJF9</accession>
<feature type="transmembrane region" description="Helical" evidence="1">
    <location>
        <begin position="45"/>
        <end position="66"/>
    </location>
</feature>